<evidence type="ECO:0000259" key="8">
    <source>
        <dbReference type="Pfam" id="PF10411"/>
    </source>
</evidence>
<evidence type="ECO:0000313" key="11">
    <source>
        <dbReference type="Proteomes" id="UP000192505"/>
    </source>
</evidence>
<comment type="function">
    <text evidence="7">Required for disulfide bond formation in some periplasmic proteins. Acts by transferring its disulfide bond to other proteins and is reduced in the process.</text>
</comment>
<keyword evidence="6 7" id="KW-0676">Redox-active center</keyword>
<gene>
    <name evidence="10" type="ORF">BWK72_16645</name>
</gene>
<comment type="similarity">
    <text evidence="2 7">Belongs to the thioredoxin family. DsbC subfamily.</text>
</comment>
<feature type="domain" description="Disulphide bond isomerase DsbC/G N-terminal" evidence="8">
    <location>
        <begin position="20"/>
        <end position="89"/>
    </location>
</feature>
<evidence type="ECO:0000259" key="9">
    <source>
        <dbReference type="Pfam" id="PF13098"/>
    </source>
</evidence>
<dbReference type="CDD" id="cd03020">
    <property type="entry name" value="DsbA_DsbC_DsbG"/>
    <property type="match status" value="1"/>
</dbReference>
<feature type="signal peptide" evidence="7">
    <location>
        <begin position="1"/>
        <end position="23"/>
    </location>
</feature>
<evidence type="ECO:0000256" key="6">
    <source>
        <dbReference type="ARBA" id="ARBA00023284"/>
    </source>
</evidence>
<dbReference type="AlphaFoldDB" id="A0A1W9KR18"/>
<feature type="domain" description="Thioredoxin-like fold" evidence="9">
    <location>
        <begin position="113"/>
        <end position="234"/>
    </location>
</feature>
<reference evidence="10 11" key="1">
    <citation type="submission" date="2017-01" db="EMBL/GenBank/DDBJ databases">
        <title>Novel large sulfur bacteria in the metagenomes of groundwater-fed chemosynthetic microbial mats in the Lake Huron basin.</title>
        <authorList>
            <person name="Sharrar A.M."/>
            <person name="Flood B.E."/>
            <person name="Bailey J.V."/>
            <person name="Jones D.S."/>
            <person name="Biddanda B."/>
            <person name="Ruberg S.A."/>
            <person name="Marcus D.N."/>
            <person name="Dick G.J."/>
        </authorList>
    </citation>
    <scope>NUCLEOTIDE SEQUENCE [LARGE SCALE GENOMIC DNA]</scope>
    <source>
        <strain evidence="10">A7</strain>
    </source>
</reference>
<keyword evidence="4 7" id="KW-0574">Periplasm</keyword>
<dbReference type="SUPFAM" id="SSF52833">
    <property type="entry name" value="Thioredoxin-like"/>
    <property type="match status" value="1"/>
</dbReference>
<dbReference type="Gene3D" id="3.40.30.10">
    <property type="entry name" value="Glutaredoxin"/>
    <property type="match status" value="1"/>
</dbReference>
<protein>
    <recommendedName>
        <fullName evidence="7">Thiol:disulfide interchange protein</fullName>
    </recommendedName>
</protein>
<name>A0A1W9KR18_9BURK</name>
<dbReference type="GO" id="GO:0016853">
    <property type="term" value="F:isomerase activity"/>
    <property type="evidence" value="ECO:0007669"/>
    <property type="project" value="UniProtKB-KW"/>
</dbReference>
<dbReference type="GO" id="GO:0042597">
    <property type="term" value="C:periplasmic space"/>
    <property type="evidence" value="ECO:0007669"/>
    <property type="project" value="UniProtKB-SubCell"/>
</dbReference>
<dbReference type="PROSITE" id="PS00194">
    <property type="entry name" value="THIOREDOXIN_1"/>
    <property type="match status" value="1"/>
</dbReference>
<evidence type="ECO:0000256" key="1">
    <source>
        <dbReference type="ARBA" id="ARBA00004418"/>
    </source>
</evidence>
<dbReference type="InterPro" id="IPR033954">
    <property type="entry name" value="DiS-bond_Isoase_DsbC/G"/>
</dbReference>
<dbReference type="InterPro" id="IPR012336">
    <property type="entry name" value="Thioredoxin-like_fold"/>
</dbReference>
<dbReference type="InterPro" id="IPR036249">
    <property type="entry name" value="Thioredoxin-like_sf"/>
</dbReference>
<dbReference type="InterPro" id="IPR009094">
    <property type="entry name" value="DiS-bond_isomerase_DsbC/G_N_sf"/>
</dbReference>
<comment type="subcellular location">
    <subcellularLocation>
        <location evidence="1 7">Periplasm</location>
    </subcellularLocation>
</comment>
<dbReference type="Proteomes" id="UP000192505">
    <property type="component" value="Unassembled WGS sequence"/>
</dbReference>
<keyword evidence="5" id="KW-1015">Disulfide bond</keyword>
<accession>A0A1W9KR18</accession>
<dbReference type="PANTHER" id="PTHR35272:SF3">
    <property type="entry name" value="THIOL:DISULFIDE INTERCHANGE PROTEIN DSBC"/>
    <property type="match status" value="1"/>
</dbReference>
<organism evidence="10 11">
    <name type="scientific">Rhodoferax ferrireducens</name>
    <dbReference type="NCBI Taxonomy" id="192843"/>
    <lineage>
        <taxon>Bacteria</taxon>
        <taxon>Pseudomonadati</taxon>
        <taxon>Pseudomonadota</taxon>
        <taxon>Betaproteobacteria</taxon>
        <taxon>Burkholderiales</taxon>
        <taxon>Comamonadaceae</taxon>
        <taxon>Rhodoferax</taxon>
    </lineage>
</organism>
<comment type="caution">
    <text evidence="10">The sequence shown here is derived from an EMBL/GenBank/DDBJ whole genome shotgun (WGS) entry which is preliminary data.</text>
</comment>
<dbReference type="PROSITE" id="PS51257">
    <property type="entry name" value="PROKAR_LIPOPROTEIN"/>
    <property type="match status" value="1"/>
</dbReference>
<dbReference type="PANTHER" id="PTHR35272">
    <property type="entry name" value="THIOL:DISULFIDE INTERCHANGE PROTEIN DSBC-RELATED"/>
    <property type="match status" value="1"/>
</dbReference>
<evidence type="ECO:0000313" key="10">
    <source>
        <dbReference type="EMBL" id="OQW86705.1"/>
    </source>
</evidence>
<dbReference type="Pfam" id="PF10411">
    <property type="entry name" value="DsbC_N"/>
    <property type="match status" value="1"/>
</dbReference>
<dbReference type="EMBL" id="MTEI01000014">
    <property type="protein sequence ID" value="OQW86705.1"/>
    <property type="molecule type" value="Genomic_DNA"/>
</dbReference>
<dbReference type="InterPro" id="IPR018950">
    <property type="entry name" value="DiS-bond_isomerase_DsbC/G_N"/>
</dbReference>
<evidence type="ECO:0000256" key="4">
    <source>
        <dbReference type="ARBA" id="ARBA00022764"/>
    </source>
</evidence>
<keyword evidence="3 7" id="KW-0732">Signal</keyword>
<evidence type="ECO:0000256" key="5">
    <source>
        <dbReference type="ARBA" id="ARBA00023157"/>
    </source>
</evidence>
<feature type="chain" id="PRO_5011822711" description="Thiol:disulfide interchange protein" evidence="7">
    <location>
        <begin position="24"/>
        <end position="240"/>
    </location>
</feature>
<dbReference type="Gene3D" id="3.10.450.70">
    <property type="entry name" value="Disulphide bond isomerase, DsbC/G, N-terminal"/>
    <property type="match status" value="1"/>
</dbReference>
<dbReference type="Pfam" id="PF13098">
    <property type="entry name" value="Thioredoxin_2"/>
    <property type="match status" value="1"/>
</dbReference>
<dbReference type="InterPro" id="IPR017937">
    <property type="entry name" value="Thioredoxin_CS"/>
</dbReference>
<proteinExistence type="inferred from homology"/>
<evidence type="ECO:0000256" key="7">
    <source>
        <dbReference type="RuleBase" id="RU364038"/>
    </source>
</evidence>
<dbReference type="SUPFAM" id="SSF54423">
    <property type="entry name" value="DsbC/DsbG N-terminal domain-like"/>
    <property type="match status" value="1"/>
</dbReference>
<evidence type="ECO:0000256" key="2">
    <source>
        <dbReference type="ARBA" id="ARBA00009813"/>
    </source>
</evidence>
<dbReference type="InterPro" id="IPR051470">
    <property type="entry name" value="Thiol:disulfide_interchange"/>
</dbReference>
<evidence type="ECO:0000256" key="3">
    <source>
        <dbReference type="ARBA" id="ARBA00022729"/>
    </source>
</evidence>
<sequence length="240" mass="26563">MKRPTPALIAAALLAACLTSAFAQDAAIRKNLAERLPQLGKIDEISKTPINGLYEIRFNGTDILYTDAQGDYLIQGNVIDTKQRRNLTEERVDKLTAVDFNTLPFKDAFTIVRGNGKRKLAVFEDPNCGYCKRFEANLEKVKDVTVYLFLYPVLGPKSVELSNAIWCAKDKPKVWHDWMVKNVEPANTKCDTGAVERNTQLGKKYKITGTPTLVFADGSRVPGAIGADQVEQRLAQAAGQ</sequence>
<keyword evidence="10" id="KW-0413">Isomerase</keyword>